<keyword evidence="5" id="KW-1185">Reference proteome</keyword>
<accession>A0A1H3WW57</accession>
<dbReference type="RefSeq" id="WP_091394420.1">
    <property type="nucleotide sequence ID" value="NZ_FNQY01000004.1"/>
</dbReference>
<evidence type="ECO:0000313" key="4">
    <source>
        <dbReference type="EMBL" id="SDZ91395.1"/>
    </source>
</evidence>
<evidence type="ECO:0000313" key="5">
    <source>
        <dbReference type="Proteomes" id="UP000199041"/>
    </source>
</evidence>
<dbReference type="SUPFAM" id="SSF56300">
    <property type="entry name" value="Metallo-dependent phosphatases"/>
    <property type="match status" value="1"/>
</dbReference>
<dbReference type="AlphaFoldDB" id="A0A1H3WW57"/>
<dbReference type="OrthoDB" id="333971at2"/>
<evidence type="ECO:0000256" key="1">
    <source>
        <dbReference type="ARBA" id="ARBA00004370"/>
    </source>
</evidence>
<protein>
    <submittedName>
        <fullName evidence="4">Surface antigen</fullName>
    </submittedName>
</protein>
<dbReference type="InterPro" id="IPR029052">
    <property type="entry name" value="Metallo-depent_PP-like"/>
</dbReference>
<dbReference type="Gene3D" id="2.40.160.50">
    <property type="entry name" value="membrane protein fhac: a member of the omp85/tpsb transporter family"/>
    <property type="match status" value="1"/>
</dbReference>
<reference evidence="4 5" key="1">
    <citation type="submission" date="2016-10" db="EMBL/GenBank/DDBJ databases">
        <authorList>
            <person name="de Groot N.N."/>
        </authorList>
    </citation>
    <scope>NUCLEOTIDE SEQUENCE [LARGE SCALE GENOMIC DNA]</scope>
    <source>
        <strain evidence="4 5">Vu-144</strain>
    </source>
</reference>
<proteinExistence type="predicted"/>
<evidence type="ECO:0000259" key="3">
    <source>
        <dbReference type="Pfam" id="PF01103"/>
    </source>
</evidence>
<dbReference type="InterPro" id="IPR000184">
    <property type="entry name" value="Bac_surfAg_D15"/>
</dbReference>
<dbReference type="Gene3D" id="3.60.21.10">
    <property type="match status" value="1"/>
</dbReference>
<keyword evidence="2" id="KW-0472">Membrane</keyword>
<sequence>MLIKFTHLIQIVKCSLRRPGALTILLAILLAGPLRSRAQSLVQSARPAAPKRPAADTTVVARIIALGGSAKKQPTDQLRQVVAAAAGQVLAGKTTVLYLGDNLPPSGLGSSEEAQSQAAALLKEKYQPFIAQGVPVYFMPGEKDWDNSGPQGLVKINRSGAFIRSLGDSLVRQVPENGCPDPQLIQISDQLVVIVMDSQWWLHVFDKDNKGADCGCLNERDIVSSLRELLYQNRYKTIILATHHPFRDYGHYNGDFTVKDHIFPLTRLQKDLYLPLPVIGSLYLGLNSVFQTPQQLHHPLYQGMRSMVSKVFTGFPNLMQLSAHEGGLQVIGGDGHTSEDKQPLQIISAGLQGGQGTALSGKMSQFHVNEPGFVLLDQLADGRVVIKIEAGNQIGGFPEVFRYVFTPKPYQAVEQRQSLKIAADSMMAAPHAAYNKVSGMHKWLFGKNYREGWALPVKLPVLRVSDIHGGLQPLKLGGGFQSTSLRMADPEGRQYTLRSVEKSSDLITPEAFQGTFVKDWLDDATSAQHPYGALVVPPLAEAVGVLHASPVVGVVAPDTALGAYGRLFEGKVTLLEEREPAGNTDNTLETLDKLQEDNDNDFDGEGFLRARGLDYLLADWDRHEDQWRFQKTGKKGKPKYYRAVPRDRDMALNVTQGFIADIAKRLILMPRVFGFSYKNPMRGSNYYFYKSDFLDAHPSFQIGFDRWHQIAEAQQAKLTDALLDSALHRIPAPVLALKHDQLLSQLKARRDHLAAAMDKYYALSNKFVDIHASDKNEWISIKDAPDENALDIVMQKISKKGNIQDTLMYKRYPRKDTREIRLYLGKGDDSVFIDNPNSTVRLRLIGGKGHKYYDVAASRNRIRVYDHQKEKYFGEDKDQLKVSVNPDSTQTAFMTTNRYNTVLPLVTGGYNADDKLSIGVGAKFILQNGFRKTPYSSTHQIMIRHSFATKAYRIAYSGVWKSVIGKADLVADLDVNAPNNTQNYFGRGNQTVMQKFEGYEKYYRTRFTTVNLFTGLHWNFNKKDLLQVGPGFEYYHMDPADNSGRFVEVNPGMIGSYDSATLFKDKLHAGLRAVYEMDHRNNSVLPQWGVYARVELKAYKGLNDLSRNFAQLLPQLAVYKPLDNRKSLILSDRIGGGLSVGQTAFYQSVFIGGEGSLLGYRKYRFAGQQALYNNLELRWSLMDFGNYIIKGEFGLTGFFDVGRVWQSAQRSSKWHNGTGGGIYFAPAGLTVFKFVMGHSAEGWYPYFTMGLRF</sequence>
<gene>
    <name evidence="4" type="ORF">SAMN05192529_10444</name>
</gene>
<name>A0A1H3WW57_9BACT</name>
<dbReference type="GO" id="GO:0019867">
    <property type="term" value="C:outer membrane"/>
    <property type="evidence" value="ECO:0007669"/>
    <property type="project" value="InterPro"/>
</dbReference>
<organism evidence="4 5">
    <name type="scientific">Arachidicoccus rhizosphaerae</name>
    <dbReference type="NCBI Taxonomy" id="551991"/>
    <lineage>
        <taxon>Bacteria</taxon>
        <taxon>Pseudomonadati</taxon>
        <taxon>Bacteroidota</taxon>
        <taxon>Chitinophagia</taxon>
        <taxon>Chitinophagales</taxon>
        <taxon>Chitinophagaceae</taxon>
        <taxon>Arachidicoccus</taxon>
    </lineage>
</organism>
<feature type="domain" description="Bacterial surface antigen (D15)" evidence="3">
    <location>
        <begin position="1000"/>
        <end position="1217"/>
    </location>
</feature>
<dbReference type="STRING" id="551991.SAMN05192529_10444"/>
<evidence type="ECO:0000256" key="2">
    <source>
        <dbReference type="ARBA" id="ARBA00023136"/>
    </source>
</evidence>
<dbReference type="Pfam" id="PF01103">
    <property type="entry name" value="Omp85"/>
    <property type="match status" value="1"/>
</dbReference>
<dbReference type="Proteomes" id="UP000199041">
    <property type="component" value="Unassembled WGS sequence"/>
</dbReference>
<dbReference type="EMBL" id="FNQY01000004">
    <property type="protein sequence ID" value="SDZ91395.1"/>
    <property type="molecule type" value="Genomic_DNA"/>
</dbReference>
<comment type="subcellular location">
    <subcellularLocation>
        <location evidence="1">Membrane</location>
    </subcellularLocation>
</comment>